<dbReference type="InterPro" id="IPR011129">
    <property type="entry name" value="CSD"/>
</dbReference>
<dbReference type="Pfam" id="PF08206">
    <property type="entry name" value="OB_RNB"/>
    <property type="match status" value="1"/>
</dbReference>
<evidence type="ECO:0000313" key="12">
    <source>
        <dbReference type="Proteomes" id="UP001595722"/>
    </source>
</evidence>
<dbReference type="SUPFAM" id="SSF50249">
    <property type="entry name" value="Nucleic acid-binding proteins"/>
    <property type="match status" value="3"/>
</dbReference>
<dbReference type="InterPro" id="IPR012340">
    <property type="entry name" value="NA-bd_OB-fold"/>
</dbReference>
<keyword evidence="8" id="KW-0694">RNA-binding</keyword>
<feature type="domain" description="Cold-shock" evidence="9">
    <location>
        <begin position="25"/>
        <end position="82"/>
    </location>
</feature>
<dbReference type="InterPro" id="IPR022966">
    <property type="entry name" value="RNase_II/R_CS"/>
</dbReference>
<gene>
    <name evidence="11" type="ORF">ACFOMG_02950</name>
</gene>
<dbReference type="InterPro" id="IPR050180">
    <property type="entry name" value="RNR_Ribonuclease"/>
</dbReference>
<dbReference type="RefSeq" id="WP_376864699.1">
    <property type="nucleotide sequence ID" value="NZ_JBHRYB010000001.1"/>
</dbReference>
<sequence>MLDKNALTQLKSLKQEIHDSTPRHEGRVRATTGRFGFVNTDDKQQFFLSPDEMEKVLPGDRIAFRVEAAGEGKQQAIIESVSSSELTEFFGRYTIRGKGHFIEPDNDLLNRWIFVPPNKRLKAEEGDLVRAHISQHPYPNGRAQAHIDEIIGKPGDDHIEHRFIMTKAGLSADFSDAVSTQVNELVNQGLEAELSKRTDLTHLPFVTIDSAGTRDIDDALYAEAHSQGWSLWIAIADPAALIQADSELDKAAGQRATSSYFPDQVLPMLPPELSEQLCSLQENELRLAMVVELRIAEDGSIESTHIHNAKIRSQAKLNYPQVAQLIKGEENDVPAELHGHVIHLYNCSQALSQYRAAHCLVMEERPDYKIITDEQGKAKEIVKLERNQAHRLVEECMLACNRSIADWLATQNSGFFITHNGVRTERIGEVVALLREQLDLERKPKIQQLEEFVEWVQKAEQSGSDLPLRTIISRQLERSNLSLEAGPHFGLGFSHYTTFTSPLRKYNDLLLHRVIKALLEQAQPALPSTEQLEQIQQRQANSRIAASQSESWLKLDWLKRQDKNTPYDATIVHMNSMNFTVRLEDSGIEGTIDRRKVKGDWTFETKTLTHRSGDACFKLNQKVQVKVQEIKPLARSARFVLVDGEQ</sequence>
<dbReference type="Gene3D" id="2.40.50.140">
    <property type="entry name" value="Nucleic acid-binding proteins"/>
    <property type="match status" value="1"/>
</dbReference>
<dbReference type="InterPro" id="IPR040476">
    <property type="entry name" value="CSD2"/>
</dbReference>
<keyword evidence="6" id="KW-0378">Hydrolase</keyword>
<evidence type="ECO:0000256" key="5">
    <source>
        <dbReference type="ARBA" id="ARBA00022722"/>
    </source>
</evidence>
<evidence type="ECO:0000256" key="3">
    <source>
        <dbReference type="ARBA" id="ARBA00012163"/>
    </source>
</evidence>
<proteinExistence type="predicted"/>
<feature type="domain" description="RNB" evidence="10">
    <location>
        <begin position="197"/>
        <end position="521"/>
    </location>
</feature>
<keyword evidence="12" id="KW-1185">Reference proteome</keyword>
<dbReference type="InterPro" id="IPR001900">
    <property type="entry name" value="RNase_II/R"/>
</dbReference>
<dbReference type="PROSITE" id="PS01175">
    <property type="entry name" value="RIBONUCLEASE_II"/>
    <property type="match status" value="1"/>
</dbReference>
<dbReference type="SMART" id="SM00357">
    <property type="entry name" value="CSP"/>
    <property type="match status" value="1"/>
</dbReference>
<evidence type="ECO:0000256" key="7">
    <source>
        <dbReference type="ARBA" id="ARBA00022839"/>
    </source>
</evidence>
<dbReference type="Proteomes" id="UP001595722">
    <property type="component" value="Unassembled WGS sequence"/>
</dbReference>
<evidence type="ECO:0000256" key="8">
    <source>
        <dbReference type="ARBA" id="ARBA00022884"/>
    </source>
</evidence>
<name>A0ABV7VPF7_9GAMM</name>
<accession>A0ABV7VPF7</accession>
<dbReference type="EMBL" id="JBHRYB010000001">
    <property type="protein sequence ID" value="MFC3679069.1"/>
    <property type="molecule type" value="Genomic_DNA"/>
</dbReference>
<evidence type="ECO:0000256" key="6">
    <source>
        <dbReference type="ARBA" id="ARBA00022801"/>
    </source>
</evidence>
<evidence type="ECO:0000256" key="2">
    <source>
        <dbReference type="ARBA" id="ARBA00004496"/>
    </source>
</evidence>
<comment type="catalytic activity">
    <reaction evidence="1">
        <text>Exonucleolytic cleavage in the 3'- to 5'-direction to yield nucleoside 5'-phosphates.</text>
        <dbReference type="EC" id="3.1.13.1"/>
    </reaction>
</comment>
<evidence type="ECO:0000256" key="4">
    <source>
        <dbReference type="ARBA" id="ARBA00022490"/>
    </source>
</evidence>
<keyword evidence="5" id="KW-0540">Nuclease</keyword>
<dbReference type="EC" id="3.1.13.1" evidence="3"/>
<evidence type="ECO:0000313" key="11">
    <source>
        <dbReference type="EMBL" id="MFC3679069.1"/>
    </source>
</evidence>
<dbReference type="NCBIfam" id="TIGR00358">
    <property type="entry name" value="3_prime_RNase"/>
    <property type="match status" value="1"/>
</dbReference>
<keyword evidence="4" id="KW-0963">Cytoplasm</keyword>
<dbReference type="InterPro" id="IPR013223">
    <property type="entry name" value="RNase_B_OB_dom"/>
</dbReference>
<evidence type="ECO:0000256" key="1">
    <source>
        <dbReference type="ARBA" id="ARBA00001849"/>
    </source>
</evidence>
<dbReference type="Pfam" id="PF17876">
    <property type="entry name" value="CSD2"/>
    <property type="match status" value="1"/>
</dbReference>
<dbReference type="PANTHER" id="PTHR23355">
    <property type="entry name" value="RIBONUCLEASE"/>
    <property type="match status" value="1"/>
</dbReference>
<dbReference type="InterPro" id="IPR004476">
    <property type="entry name" value="RNase_II/RNase_R"/>
</dbReference>
<dbReference type="PANTHER" id="PTHR23355:SF37">
    <property type="entry name" value="EXORIBONUCLEASE 2"/>
    <property type="match status" value="1"/>
</dbReference>
<comment type="caution">
    <text evidence="11">The sequence shown here is derived from an EMBL/GenBank/DDBJ whole genome shotgun (WGS) entry which is preliminary data.</text>
</comment>
<reference evidence="12" key="1">
    <citation type="journal article" date="2019" name="Int. J. Syst. Evol. Microbiol.">
        <title>The Global Catalogue of Microorganisms (GCM) 10K type strain sequencing project: providing services to taxonomists for standard genome sequencing and annotation.</title>
        <authorList>
            <consortium name="The Broad Institute Genomics Platform"/>
            <consortium name="The Broad Institute Genome Sequencing Center for Infectious Disease"/>
            <person name="Wu L."/>
            <person name="Ma J."/>
        </authorList>
    </citation>
    <scope>NUCLEOTIDE SEQUENCE [LARGE SCALE GENOMIC DNA]</scope>
    <source>
        <strain evidence="12">KCTC 42424</strain>
    </source>
</reference>
<comment type="subcellular location">
    <subcellularLocation>
        <location evidence="2">Cytoplasm</location>
    </subcellularLocation>
</comment>
<dbReference type="Pfam" id="PF00773">
    <property type="entry name" value="RNB"/>
    <property type="match status" value="1"/>
</dbReference>
<evidence type="ECO:0000259" key="10">
    <source>
        <dbReference type="SMART" id="SM00955"/>
    </source>
</evidence>
<evidence type="ECO:0000259" key="9">
    <source>
        <dbReference type="SMART" id="SM00357"/>
    </source>
</evidence>
<dbReference type="SMART" id="SM00955">
    <property type="entry name" value="RNB"/>
    <property type="match status" value="1"/>
</dbReference>
<protein>
    <recommendedName>
        <fullName evidence="3">exoribonuclease II</fullName>
        <ecNumber evidence="3">3.1.13.1</ecNumber>
    </recommendedName>
</protein>
<keyword evidence="7" id="KW-0269">Exonuclease</keyword>
<organism evidence="11 12">
    <name type="scientific">Bacterioplanoides pacificum</name>
    <dbReference type="NCBI Taxonomy" id="1171596"/>
    <lineage>
        <taxon>Bacteria</taxon>
        <taxon>Pseudomonadati</taxon>
        <taxon>Pseudomonadota</taxon>
        <taxon>Gammaproteobacteria</taxon>
        <taxon>Oceanospirillales</taxon>
        <taxon>Oceanospirillaceae</taxon>
        <taxon>Bacterioplanoides</taxon>
    </lineage>
</organism>